<dbReference type="GeneID" id="25915326"/>
<evidence type="ECO:0000313" key="2">
    <source>
        <dbReference type="EMBL" id="KNC72620.1"/>
    </source>
</evidence>
<dbReference type="EMBL" id="KQ246742">
    <property type="protein sequence ID" value="KNC72620.1"/>
    <property type="molecule type" value="Genomic_DNA"/>
</dbReference>
<dbReference type="Proteomes" id="UP000054560">
    <property type="component" value="Unassembled WGS sequence"/>
</dbReference>
<evidence type="ECO:0000256" key="1">
    <source>
        <dbReference type="SAM" id="MobiDB-lite"/>
    </source>
</evidence>
<keyword evidence="3" id="KW-1185">Reference proteome</keyword>
<sequence length="137" mass="15154">QRHSLLRSVVFDSTNLLDEEAIMRSHPTSPSRQSLPTPSGVPTQGLPSPIRPTNGLPLLCIPTDRATTPPLSAKGVLAEVEDLASKCPLKVPSVVELEYTRKARYEIFKEMDKRARANSVQQKVIPIEQQSKASLYH</sequence>
<proteinExistence type="predicted"/>
<organism evidence="2 3">
    <name type="scientific">Sphaeroforma arctica JP610</name>
    <dbReference type="NCBI Taxonomy" id="667725"/>
    <lineage>
        <taxon>Eukaryota</taxon>
        <taxon>Ichthyosporea</taxon>
        <taxon>Ichthyophonida</taxon>
        <taxon>Sphaeroforma</taxon>
    </lineage>
</organism>
<evidence type="ECO:0000313" key="3">
    <source>
        <dbReference type="Proteomes" id="UP000054560"/>
    </source>
</evidence>
<dbReference type="AlphaFoldDB" id="A0A0L0F7D3"/>
<dbReference type="RefSeq" id="XP_014146522.1">
    <property type="nucleotide sequence ID" value="XM_014291047.1"/>
</dbReference>
<name>A0A0L0F7D3_9EUKA</name>
<feature type="region of interest" description="Disordered" evidence="1">
    <location>
        <begin position="24"/>
        <end position="54"/>
    </location>
</feature>
<accession>A0A0L0F7D3</accession>
<feature type="non-terminal residue" evidence="2">
    <location>
        <position position="1"/>
    </location>
</feature>
<reference evidence="2 3" key="1">
    <citation type="submission" date="2011-02" db="EMBL/GenBank/DDBJ databases">
        <title>The Genome Sequence of Sphaeroforma arctica JP610.</title>
        <authorList>
            <consortium name="The Broad Institute Genome Sequencing Platform"/>
            <person name="Russ C."/>
            <person name="Cuomo C."/>
            <person name="Young S.K."/>
            <person name="Zeng Q."/>
            <person name="Gargeya S."/>
            <person name="Alvarado L."/>
            <person name="Berlin A."/>
            <person name="Chapman S.B."/>
            <person name="Chen Z."/>
            <person name="Freedman E."/>
            <person name="Gellesch M."/>
            <person name="Goldberg J."/>
            <person name="Griggs A."/>
            <person name="Gujja S."/>
            <person name="Heilman E."/>
            <person name="Heiman D."/>
            <person name="Howarth C."/>
            <person name="Mehta T."/>
            <person name="Neiman D."/>
            <person name="Pearson M."/>
            <person name="Roberts A."/>
            <person name="Saif S."/>
            <person name="Shea T."/>
            <person name="Shenoy N."/>
            <person name="Sisk P."/>
            <person name="Stolte C."/>
            <person name="Sykes S."/>
            <person name="White J."/>
            <person name="Yandava C."/>
            <person name="Burger G."/>
            <person name="Gray M.W."/>
            <person name="Holland P.W.H."/>
            <person name="King N."/>
            <person name="Lang F.B.F."/>
            <person name="Roger A.J."/>
            <person name="Ruiz-Trillo I."/>
            <person name="Haas B."/>
            <person name="Nusbaum C."/>
            <person name="Birren B."/>
        </authorList>
    </citation>
    <scope>NUCLEOTIDE SEQUENCE [LARGE SCALE GENOMIC DNA]</scope>
    <source>
        <strain evidence="2 3">JP610</strain>
    </source>
</reference>
<protein>
    <submittedName>
        <fullName evidence="2">Uncharacterized protein</fullName>
    </submittedName>
</protein>
<gene>
    <name evidence="2" type="ORF">SARC_14822</name>
</gene>
<feature type="compositionally biased region" description="Polar residues" evidence="1">
    <location>
        <begin position="26"/>
        <end position="46"/>
    </location>
</feature>